<dbReference type="Gene3D" id="3.40.50.300">
    <property type="entry name" value="P-loop containing nucleotide triphosphate hydrolases"/>
    <property type="match status" value="1"/>
</dbReference>
<dbReference type="PANTHER" id="PTHR11017:SF570">
    <property type="entry name" value="DISEASE RESISTANCE PROTEIN (TIR-NBS CLASS)-RELATED"/>
    <property type="match status" value="1"/>
</dbReference>
<feature type="compositionally biased region" description="Basic and acidic residues" evidence="4">
    <location>
        <begin position="1046"/>
        <end position="1060"/>
    </location>
</feature>
<protein>
    <submittedName>
        <fullName evidence="8">Uncharacterized protein</fullName>
    </submittedName>
</protein>
<evidence type="ECO:0000259" key="7">
    <source>
        <dbReference type="Pfam" id="PF23282"/>
    </source>
</evidence>
<evidence type="ECO:0000256" key="3">
    <source>
        <dbReference type="SAM" id="Coils"/>
    </source>
</evidence>
<evidence type="ECO:0000313" key="8">
    <source>
        <dbReference type="EMBL" id="TXG71058.1"/>
    </source>
</evidence>
<dbReference type="PRINTS" id="PR00364">
    <property type="entry name" value="DISEASERSIST"/>
</dbReference>
<dbReference type="PANTHER" id="PTHR11017">
    <property type="entry name" value="LEUCINE-RICH REPEAT-CONTAINING PROTEIN"/>
    <property type="match status" value="1"/>
</dbReference>
<dbReference type="GO" id="GO:0043531">
    <property type="term" value="F:ADP binding"/>
    <property type="evidence" value="ECO:0007669"/>
    <property type="project" value="InterPro"/>
</dbReference>
<evidence type="ECO:0000313" key="9">
    <source>
        <dbReference type="Proteomes" id="UP000323000"/>
    </source>
</evidence>
<dbReference type="InterPro" id="IPR044974">
    <property type="entry name" value="Disease_R_plants"/>
</dbReference>
<feature type="domain" description="Disease resistance protein Roq1-like winged-helix" evidence="7">
    <location>
        <begin position="285"/>
        <end position="355"/>
    </location>
</feature>
<dbReference type="Pfam" id="PF04921">
    <property type="entry name" value="XAP5"/>
    <property type="match status" value="1"/>
</dbReference>
<comment type="caution">
    <text evidence="8">The sequence shown here is derived from an EMBL/GenBank/DDBJ whole genome shotgun (WGS) entry which is preliminary data.</text>
</comment>
<keyword evidence="1" id="KW-0433">Leucine-rich repeat</keyword>
<feature type="domain" description="FAM50A/XAP5 C-terminal" evidence="6">
    <location>
        <begin position="1114"/>
        <end position="1188"/>
    </location>
</feature>
<dbReference type="Pfam" id="PF13855">
    <property type="entry name" value="LRR_8"/>
    <property type="match status" value="1"/>
</dbReference>
<keyword evidence="2" id="KW-0677">Repeat</keyword>
<dbReference type="AlphaFoldDB" id="A0A5C7IPQ4"/>
<dbReference type="InterPro" id="IPR002182">
    <property type="entry name" value="NB-ARC"/>
</dbReference>
<evidence type="ECO:0000256" key="1">
    <source>
        <dbReference type="ARBA" id="ARBA00022614"/>
    </source>
</evidence>
<feature type="region of interest" description="Disordered" evidence="4">
    <location>
        <begin position="734"/>
        <end position="770"/>
    </location>
</feature>
<dbReference type="SMART" id="SM00369">
    <property type="entry name" value="LRR_TYP"/>
    <property type="match status" value="2"/>
</dbReference>
<feature type="compositionally biased region" description="Basic and acidic residues" evidence="4">
    <location>
        <begin position="734"/>
        <end position="747"/>
    </location>
</feature>
<proteinExistence type="predicted"/>
<dbReference type="InterPro" id="IPR003591">
    <property type="entry name" value="Leu-rich_rpt_typical-subtyp"/>
</dbReference>
<dbReference type="SUPFAM" id="SSF52058">
    <property type="entry name" value="L domain-like"/>
    <property type="match status" value="1"/>
</dbReference>
<dbReference type="InterPro" id="IPR058192">
    <property type="entry name" value="WHD_ROQ1-like"/>
</dbReference>
<evidence type="ECO:0000259" key="5">
    <source>
        <dbReference type="Pfam" id="PF00931"/>
    </source>
</evidence>
<dbReference type="InterPro" id="IPR027417">
    <property type="entry name" value="P-loop_NTPase"/>
</dbReference>
<dbReference type="Gene3D" id="1.10.8.430">
    <property type="entry name" value="Helical domain of apoptotic protease-activating factors"/>
    <property type="match status" value="1"/>
</dbReference>
<dbReference type="EMBL" id="VAHF01000002">
    <property type="protein sequence ID" value="TXG71058.1"/>
    <property type="molecule type" value="Genomic_DNA"/>
</dbReference>
<feature type="coiled-coil region" evidence="3">
    <location>
        <begin position="973"/>
        <end position="1003"/>
    </location>
</feature>
<reference evidence="9" key="1">
    <citation type="journal article" date="2019" name="Gigascience">
        <title>De novo genome assembly of the endangered Acer yangbiense, a plant species with extremely small populations endemic to Yunnan Province, China.</title>
        <authorList>
            <person name="Yang J."/>
            <person name="Wariss H.M."/>
            <person name="Tao L."/>
            <person name="Zhang R."/>
            <person name="Yun Q."/>
            <person name="Hollingsworth P."/>
            <person name="Dao Z."/>
            <person name="Luo G."/>
            <person name="Guo H."/>
            <person name="Ma Y."/>
            <person name="Sun W."/>
        </authorList>
    </citation>
    <scope>NUCLEOTIDE SEQUENCE [LARGE SCALE GENOMIC DNA]</scope>
    <source>
        <strain evidence="9">cv. Malutang</strain>
    </source>
</reference>
<evidence type="ECO:0000256" key="4">
    <source>
        <dbReference type="SAM" id="MobiDB-lite"/>
    </source>
</evidence>
<dbReference type="GO" id="GO:0006952">
    <property type="term" value="P:defense response"/>
    <property type="evidence" value="ECO:0007669"/>
    <property type="project" value="InterPro"/>
</dbReference>
<dbReference type="InterPro" id="IPR048337">
    <property type="entry name" value="FAM50A/XAP5_C"/>
</dbReference>
<dbReference type="Pfam" id="PF00931">
    <property type="entry name" value="NB-ARC"/>
    <property type="match status" value="1"/>
</dbReference>
<dbReference type="Pfam" id="PF07725">
    <property type="entry name" value="LRR_3"/>
    <property type="match status" value="1"/>
</dbReference>
<feature type="region of interest" description="Disordered" evidence="4">
    <location>
        <begin position="921"/>
        <end position="967"/>
    </location>
</feature>
<dbReference type="SUPFAM" id="SSF52540">
    <property type="entry name" value="P-loop containing nucleoside triphosphate hydrolases"/>
    <property type="match status" value="1"/>
</dbReference>
<accession>A0A5C7IPQ4</accession>
<dbReference type="InterPro" id="IPR042197">
    <property type="entry name" value="Apaf_helical"/>
</dbReference>
<evidence type="ECO:0000259" key="6">
    <source>
        <dbReference type="Pfam" id="PF04921"/>
    </source>
</evidence>
<feature type="compositionally biased region" description="Basic and acidic residues" evidence="4">
    <location>
        <begin position="931"/>
        <end position="940"/>
    </location>
</feature>
<gene>
    <name evidence="8" type="ORF">EZV62_005993</name>
</gene>
<dbReference type="Pfam" id="PF23282">
    <property type="entry name" value="WHD_ROQ1"/>
    <property type="match status" value="1"/>
</dbReference>
<keyword evidence="9" id="KW-1185">Reference proteome</keyword>
<sequence length="1197" mass="136135">MLLYQQRRVSDSGDEKWVVGDERPDSVLINNIVVDVLKKLDNMSPSYNKNLVGMNSRIKQIESLLRRGDVRSLGIWGIGGIGKTTLAQAVSKKISRQFESSGFAGSVREYSKQGGLNSLRESLLSTLLKDENAYVGTCTEKRLGRKKLLIILDDVTNFTQIEHLIGDLDCLASESRIIVTSRDKQVLQNCRVHHIYQVEELCLNDTLKLFCQLAFRQNHPEVDYTELSQSVVKKVGGVPLALKVLGSALFGRTKKVWESALKKLENNFDKEIHEVLKISYDELEDNAKSIFLDIACFFNGWYIDIIKVIMDACGFFDEVGISDLIDKSLITKSRNMLTMHDLLQAMGKEIVRQESTNDPNKRSRLWHHRDIYDVLTKDKGTETIEAISLNMSSPNARDINLTPRAFAKMEKLRLLNFYVNGIYNHYGNKVHVLESLVDYDFTELKYLHWYGYPSKSLQPKFHFEKLVILEMPNSNIEELWNGSVQMLPDLRGLKSLIYLNIYHCSKLNMLPELPNNIELLALEDVPIEEFPPSSEDLNRLRLKSLPSSVRKWKSLSLLYLKNCSKFGKLPDDIGTLESLEYFKAVGIAIGEVPSSISCLKSLRSLSMYRCDGVDGLGLLLPPNLLGLENLYELNLSDCGITNLPDSLGDLTSLQRLVLNRNNFVSIPGSIINLSKLHTLDISYCRSLRDLPQLLAGTHIKAVNCTSLERSSYFAFQNDIFEKPSSLVANLHLETSDESKEKDEPHLEESDEGDESHLEESYEEDEPHPKRLKHIELIQKNSNRKTQLIKKIGTAAVSVMQAGGVGLIFAQSVLQLQSSDFPRVLKGNGYLQTMHKLLPFSSTGPSSMSQAVLKTDIVAPGLIEGSIIGYALLSGTSIVAPGRTQAQHKYQEEGSSDKKGKKCRTNTYSVYKAVEKAPYSTWAEPRMPSGSDDWKSKEKRSSAKSKSSKPSRPQTRVIPVSSSSGQAPPRFWGLQEEKEKLQKLQQEEEELQLQKRKMRKIKGNSRLSFAEDFECESEEEYESTGTKMLGRGKFGKDPTVETSFLPDSEREAEEQAERERLRKQWNREQEQIRNEPFQITYSYWDGAGHRRVIQVRKGDTIGEFLRAVQQQLAPDYYELILNKARGKSGPLFHFDVHEDVRTIADATTEKDESHAGRVVERHWYEKNKHIFPASRWKIYDPTKKWERYTIHGDRLIKL</sequence>
<dbReference type="OrthoDB" id="1357022at2759"/>
<dbReference type="FunFam" id="1.10.8.430:FF:000002">
    <property type="entry name" value="Disease resistance protein (TIR-NBS-LRR class)"/>
    <property type="match status" value="1"/>
</dbReference>
<organism evidence="8 9">
    <name type="scientific">Acer yangbiense</name>
    <dbReference type="NCBI Taxonomy" id="1000413"/>
    <lineage>
        <taxon>Eukaryota</taxon>
        <taxon>Viridiplantae</taxon>
        <taxon>Streptophyta</taxon>
        <taxon>Embryophyta</taxon>
        <taxon>Tracheophyta</taxon>
        <taxon>Spermatophyta</taxon>
        <taxon>Magnoliopsida</taxon>
        <taxon>eudicotyledons</taxon>
        <taxon>Gunneridae</taxon>
        <taxon>Pentapetalae</taxon>
        <taxon>rosids</taxon>
        <taxon>malvids</taxon>
        <taxon>Sapindales</taxon>
        <taxon>Sapindaceae</taxon>
        <taxon>Hippocastanoideae</taxon>
        <taxon>Acereae</taxon>
        <taxon>Acer</taxon>
    </lineage>
</organism>
<feature type="domain" description="NB-ARC" evidence="5">
    <location>
        <begin position="61"/>
        <end position="218"/>
    </location>
</feature>
<dbReference type="InterPro" id="IPR001611">
    <property type="entry name" value="Leu-rich_rpt"/>
</dbReference>
<feature type="region of interest" description="Disordered" evidence="4">
    <location>
        <begin position="1028"/>
        <end position="1060"/>
    </location>
</feature>
<name>A0A5C7IPQ4_9ROSI</name>
<dbReference type="InterPro" id="IPR032675">
    <property type="entry name" value="LRR_dom_sf"/>
</dbReference>
<evidence type="ECO:0000256" key="2">
    <source>
        <dbReference type="ARBA" id="ARBA00022737"/>
    </source>
</evidence>
<dbReference type="Proteomes" id="UP000323000">
    <property type="component" value="Chromosome 2"/>
</dbReference>
<dbReference type="InterPro" id="IPR011713">
    <property type="entry name" value="Leu-rich_rpt_3"/>
</dbReference>
<keyword evidence="3" id="KW-0175">Coiled coil</keyword>
<dbReference type="Gene3D" id="3.80.10.10">
    <property type="entry name" value="Ribonuclease Inhibitor"/>
    <property type="match status" value="2"/>
</dbReference>